<proteinExistence type="predicted"/>
<dbReference type="EMBL" id="JBHSHC010000110">
    <property type="protein sequence ID" value="MFC4768620.1"/>
    <property type="molecule type" value="Genomic_DNA"/>
</dbReference>
<sequence>MKMRKFGLRIVVIPILSLGLVLSPIPGLSKLTKAGEADSPVTVPKTVQEPKSDVSFTSPRQGPQELEQFRTATSKRYVNPDGSFTETRLRQSVDVQTATSPIRTREA</sequence>
<organism evidence="2 3">
    <name type="scientific">Effusibacillus consociatus</name>
    <dbReference type="NCBI Taxonomy" id="1117041"/>
    <lineage>
        <taxon>Bacteria</taxon>
        <taxon>Bacillati</taxon>
        <taxon>Bacillota</taxon>
        <taxon>Bacilli</taxon>
        <taxon>Bacillales</taxon>
        <taxon>Alicyclobacillaceae</taxon>
        <taxon>Effusibacillus</taxon>
    </lineage>
</organism>
<evidence type="ECO:0000256" key="1">
    <source>
        <dbReference type="SAM" id="MobiDB-lite"/>
    </source>
</evidence>
<reference evidence="3" key="1">
    <citation type="journal article" date="2019" name="Int. J. Syst. Evol. Microbiol.">
        <title>The Global Catalogue of Microorganisms (GCM) 10K type strain sequencing project: providing services to taxonomists for standard genome sequencing and annotation.</title>
        <authorList>
            <consortium name="The Broad Institute Genomics Platform"/>
            <consortium name="The Broad Institute Genome Sequencing Center for Infectious Disease"/>
            <person name="Wu L."/>
            <person name="Ma J."/>
        </authorList>
    </citation>
    <scope>NUCLEOTIDE SEQUENCE [LARGE SCALE GENOMIC DNA]</scope>
    <source>
        <strain evidence="3">WYCCWR 12678</strain>
    </source>
</reference>
<feature type="compositionally biased region" description="Polar residues" evidence="1">
    <location>
        <begin position="70"/>
        <end position="86"/>
    </location>
</feature>
<feature type="region of interest" description="Disordered" evidence="1">
    <location>
        <begin position="32"/>
        <end position="107"/>
    </location>
</feature>
<protein>
    <submittedName>
        <fullName evidence="2">Uncharacterized protein</fullName>
    </submittedName>
</protein>
<accession>A0ABV9Q7K6</accession>
<evidence type="ECO:0000313" key="2">
    <source>
        <dbReference type="EMBL" id="MFC4768620.1"/>
    </source>
</evidence>
<dbReference type="RefSeq" id="WP_380026572.1">
    <property type="nucleotide sequence ID" value="NZ_JBHSHC010000110.1"/>
</dbReference>
<name>A0ABV9Q7K6_9BACL</name>
<evidence type="ECO:0000313" key="3">
    <source>
        <dbReference type="Proteomes" id="UP001596002"/>
    </source>
</evidence>
<feature type="compositionally biased region" description="Polar residues" evidence="1">
    <location>
        <begin position="93"/>
        <end position="107"/>
    </location>
</feature>
<dbReference type="Proteomes" id="UP001596002">
    <property type="component" value="Unassembled WGS sequence"/>
</dbReference>
<gene>
    <name evidence="2" type="ORF">ACFO8Q_14840</name>
</gene>
<keyword evidence="3" id="KW-1185">Reference proteome</keyword>
<comment type="caution">
    <text evidence="2">The sequence shown here is derived from an EMBL/GenBank/DDBJ whole genome shotgun (WGS) entry which is preliminary data.</text>
</comment>
<feature type="non-terminal residue" evidence="2">
    <location>
        <position position="107"/>
    </location>
</feature>